<evidence type="ECO:0000256" key="6">
    <source>
        <dbReference type="ARBA" id="ARBA00023315"/>
    </source>
</evidence>
<accession>A0A913ZK16</accession>
<dbReference type="GO" id="GO:0016746">
    <property type="term" value="F:acyltransferase activity"/>
    <property type="evidence" value="ECO:0007669"/>
    <property type="project" value="UniProtKB-KW"/>
</dbReference>
<keyword evidence="3 8" id="KW-0812">Transmembrane</keyword>
<comment type="subcellular location">
    <subcellularLocation>
        <location evidence="1">Membrane</location>
        <topology evidence="1">Multi-pass membrane protein</topology>
    </subcellularLocation>
</comment>
<feature type="transmembrane region" description="Helical" evidence="8">
    <location>
        <begin position="130"/>
        <end position="149"/>
    </location>
</feature>
<dbReference type="PANTHER" id="PTHR13906">
    <property type="entry name" value="PORCUPINE"/>
    <property type="match status" value="1"/>
</dbReference>
<dbReference type="Proteomes" id="UP000887568">
    <property type="component" value="Unplaced"/>
</dbReference>
<protein>
    <submittedName>
        <fullName evidence="9">Uncharacterized protein</fullName>
    </submittedName>
</protein>
<feature type="transmembrane region" description="Helical" evidence="8">
    <location>
        <begin position="236"/>
        <end position="256"/>
    </location>
</feature>
<evidence type="ECO:0000256" key="7">
    <source>
        <dbReference type="SAM" id="MobiDB-lite"/>
    </source>
</evidence>
<evidence type="ECO:0000313" key="10">
    <source>
        <dbReference type="Proteomes" id="UP000887568"/>
    </source>
</evidence>
<dbReference type="GO" id="GO:0016020">
    <property type="term" value="C:membrane"/>
    <property type="evidence" value="ECO:0007669"/>
    <property type="project" value="UniProtKB-SubCell"/>
</dbReference>
<evidence type="ECO:0000256" key="1">
    <source>
        <dbReference type="ARBA" id="ARBA00004141"/>
    </source>
</evidence>
<evidence type="ECO:0000256" key="5">
    <source>
        <dbReference type="ARBA" id="ARBA00023136"/>
    </source>
</evidence>
<feature type="transmembrane region" description="Helical" evidence="8">
    <location>
        <begin position="62"/>
        <end position="92"/>
    </location>
</feature>
<feature type="transmembrane region" description="Helical" evidence="8">
    <location>
        <begin position="445"/>
        <end position="462"/>
    </location>
</feature>
<feature type="transmembrane region" description="Helical" evidence="8">
    <location>
        <begin position="376"/>
        <end position="398"/>
    </location>
</feature>
<keyword evidence="10" id="KW-1185">Reference proteome</keyword>
<organism evidence="9 10">
    <name type="scientific">Patiria miniata</name>
    <name type="common">Bat star</name>
    <name type="synonym">Asterina miniata</name>
    <dbReference type="NCBI Taxonomy" id="46514"/>
    <lineage>
        <taxon>Eukaryota</taxon>
        <taxon>Metazoa</taxon>
        <taxon>Echinodermata</taxon>
        <taxon>Eleutherozoa</taxon>
        <taxon>Asterozoa</taxon>
        <taxon>Asteroidea</taxon>
        <taxon>Valvatacea</taxon>
        <taxon>Valvatida</taxon>
        <taxon>Asterinidae</taxon>
        <taxon>Patiria</taxon>
    </lineage>
</organism>
<evidence type="ECO:0000256" key="8">
    <source>
        <dbReference type="SAM" id="Phobius"/>
    </source>
</evidence>
<keyword evidence="5 8" id="KW-0472">Membrane</keyword>
<dbReference type="GO" id="GO:0030258">
    <property type="term" value="P:lipid modification"/>
    <property type="evidence" value="ECO:0007669"/>
    <property type="project" value="TreeGrafter"/>
</dbReference>
<name>A0A913ZK16_PATMI</name>
<feature type="transmembrane region" description="Helical" evidence="8">
    <location>
        <begin position="20"/>
        <end position="42"/>
    </location>
</feature>
<dbReference type="InterPro" id="IPR004299">
    <property type="entry name" value="MBOAT_fam"/>
</dbReference>
<keyword evidence="2" id="KW-0808">Transferase</keyword>
<keyword evidence="6" id="KW-0012">Acyltransferase</keyword>
<dbReference type="RefSeq" id="XP_038051425.1">
    <property type="nucleotide sequence ID" value="XM_038195497.1"/>
</dbReference>
<keyword evidence="4 8" id="KW-1133">Transmembrane helix</keyword>
<feature type="transmembrane region" description="Helical" evidence="8">
    <location>
        <begin position="98"/>
        <end position="118"/>
    </location>
</feature>
<dbReference type="OMA" id="NITQFGQ"/>
<dbReference type="GeneID" id="119724436"/>
<evidence type="ECO:0000256" key="3">
    <source>
        <dbReference type="ARBA" id="ARBA00022692"/>
    </source>
</evidence>
<proteinExistence type="predicted"/>
<reference evidence="9" key="1">
    <citation type="submission" date="2022-11" db="UniProtKB">
        <authorList>
            <consortium name="EnsemblMetazoa"/>
        </authorList>
    </citation>
    <scope>IDENTIFICATION</scope>
</reference>
<dbReference type="PANTHER" id="PTHR13906:SF4">
    <property type="entry name" value="LYSOPHOSPHOLIPID ACYLTRANSFERASE 6"/>
    <property type="match status" value="1"/>
</dbReference>
<evidence type="ECO:0000256" key="4">
    <source>
        <dbReference type="ARBA" id="ARBA00022989"/>
    </source>
</evidence>
<dbReference type="OrthoDB" id="286734at2759"/>
<dbReference type="AlphaFoldDB" id="A0A913ZK16"/>
<feature type="region of interest" description="Disordered" evidence="7">
    <location>
        <begin position="466"/>
        <end position="515"/>
    </location>
</feature>
<evidence type="ECO:0000313" key="9">
    <source>
        <dbReference type="EnsemblMetazoa" id="XP_038051425.1"/>
    </source>
</evidence>
<feature type="transmembrane region" description="Helical" evidence="8">
    <location>
        <begin position="177"/>
        <end position="195"/>
    </location>
</feature>
<feature type="transmembrane region" description="Helical" evidence="8">
    <location>
        <begin position="410"/>
        <end position="433"/>
    </location>
</feature>
<evidence type="ECO:0000256" key="2">
    <source>
        <dbReference type="ARBA" id="ARBA00022679"/>
    </source>
</evidence>
<dbReference type="EnsemblMetazoa" id="XM_038195497.1">
    <property type="protein sequence ID" value="XP_038051425.1"/>
    <property type="gene ID" value="LOC119724436"/>
</dbReference>
<dbReference type="Pfam" id="PF03062">
    <property type="entry name" value="MBOAT"/>
    <property type="match status" value="1"/>
</dbReference>
<dbReference type="InterPro" id="IPR049941">
    <property type="entry name" value="LPLAT_7/PORCN-like"/>
</dbReference>
<sequence>MATAGTTPLNVVSSFFSNLLGVRAAEVNFLICQFTAFFYSYLFRWFLNPRKVSPTTRHISQILLGVLLACISFGWGILHILVGAGVSFLMILTFDPKVVQYYVFVFSMLHLSYVHLYMQVRNAGVGNLDYIGPMMILTVKTSALAFGIHDGLTKDESKLNSLQRELVVRRYPGFLEYWSYIFCPQGLLVGPVCYFSSYMDFIRGKNFTRTVKDENGVERIVYEEPSSVRAVTIKSLFALFCGIVLVMLVPKVPIWGNMSDEVLNSPSVLYRLGYLLVSVEVAKSKYFFGWMWADAISNAAGLGFVGYDKKGRADWSGLQNVDVIGFQTATSLKSLIDSWNIRCTMWLKYVCYDRVPFQKRLLTFILSAFWHGFYPGYFATFISGSLLVSAAAKVRYAMRPYFLSSPQMKLFYDVLTWSCTYFSLAYIITPFTYLRLEPTLQFFNSYYWFLHILSVLVLLTFPSRSSSSGKPKITHKTDQNGFNVSDHSDHSQSNEATSIRDVVTETQRVNGRKGR</sequence>